<gene>
    <name evidence="3" type="primary">LOC110308484</name>
</gene>
<proteinExistence type="predicted"/>
<feature type="compositionally biased region" description="Low complexity" evidence="1">
    <location>
        <begin position="182"/>
        <end position="194"/>
    </location>
</feature>
<evidence type="ECO:0000256" key="1">
    <source>
        <dbReference type="SAM" id="MobiDB-lite"/>
    </source>
</evidence>
<name>A0A6P5QR13_MUSCR</name>
<feature type="region of interest" description="Disordered" evidence="1">
    <location>
        <begin position="169"/>
        <end position="207"/>
    </location>
</feature>
<protein>
    <submittedName>
        <fullName evidence="3">Uncharacterized protein LOC110308484</fullName>
    </submittedName>
</protein>
<sequence>MALSPPTELTDPRPERRRLDGSQVFNCLDRGWRVETRGWPRAFQGGPFRRPCISEWRPARTPASRTPLRAGKAPELMSCNYPLRRAAAGRLLFAFAAASSSPARPRPAAALRVPARGSAAASFPKGVVCGANEMASKGDDPPPIPLELDGFLRVGSGCPKDCAEARRAGTEARARGSRGRGVRSSASRASGARAPAPLPSWPRGGGWRARPRRSLLFPPRSPPLFWRHTCA</sequence>
<evidence type="ECO:0000313" key="2">
    <source>
        <dbReference type="Proteomes" id="UP000515126"/>
    </source>
</evidence>
<keyword evidence="2" id="KW-1185">Reference proteome</keyword>
<reference evidence="3" key="1">
    <citation type="submission" date="2025-08" db="UniProtKB">
        <authorList>
            <consortium name="RefSeq"/>
        </authorList>
    </citation>
    <scope>IDENTIFICATION</scope>
</reference>
<dbReference type="Proteomes" id="UP000515126">
    <property type="component" value="Chromosome 13"/>
</dbReference>
<dbReference type="AlphaFoldDB" id="A0A6P5QR13"/>
<accession>A0A6P5QR13</accession>
<evidence type="ECO:0000313" key="3">
    <source>
        <dbReference type="RefSeq" id="XP_021036596.1"/>
    </source>
</evidence>
<organism evidence="2 3">
    <name type="scientific">Mus caroli</name>
    <name type="common">Ryukyu mouse</name>
    <name type="synonym">Ricefield mouse</name>
    <dbReference type="NCBI Taxonomy" id="10089"/>
    <lineage>
        <taxon>Eukaryota</taxon>
        <taxon>Metazoa</taxon>
        <taxon>Chordata</taxon>
        <taxon>Craniata</taxon>
        <taxon>Vertebrata</taxon>
        <taxon>Euteleostomi</taxon>
        <taxon>Mammalia</taxon>
        <taxon>Eutheria</taxon>
        <taxon>Euarchontoglires</taxon>
        <taxon>Glires</taxon>
        <taxon>Rodentia</taxon>
        <taxon>Myomorpha</taxon>
        <taxon>Muroidea</taxon>
        <taxon>Muridae</taxon>
        <taxon>Murinae</taxon>
        <taxon>Mus</taxon>
        <taxon>Mus</taxon>
    </lineage>
</organism>
<dbReference type="KEGG" id="mcal:110308484"/>
<dbReference type="RefSeq" id="XP_021036596.1">
    <property type="nucleotide sequence ID" value="XM_021180937.1"/>
</dbReference>
<dbReference type="GeneID" id="110308484"/>